<gene>
    <name evidence="2" type="ORF">PPERSA_00380</name>
</gene>
<dbReference type="InParanoid" id="A0A0V0QY56"/>
<feature type="region of interest" description="Disordered" evidence="1">
    <location>
        <begin position="350"/>
        <end position="371"/>
    </location>
</feature>
<name>A0A0V0QY56_PSEPJ</name>
<evidence type="ECO:0000313" key="3">
    <source>
        <dbReference type="Proteomes" id="UP000054937"/>
    </source>
</evidence>
<reference evidence="2 3" key="1">
    <citation type="journal article" date="2015" name="Sci. Rep.">
        <title>Genome of the facultative scuticociliatosis pathogen Pseudocohnilembus persalinus provides insight into its virulence through horizontal gene transfer.</title>
        <authorList>
            <person name="Xiong J."/>
            <person name="Wang G."/>
            <person name="Cheng J."/>
            <person name="Tian M."/>
            <person name="Pan X."/>
            <person name="Warren A."/>
            <person name="Jiang C."/>
            <person name="Yuan D."/>
            <person name="Miao W."/>
        </authorList>
    </citation>
    <scope>NUCLEOTIDE SEQUENCE [LARGE SCALE GENOMIC DNA]</scope>
    <source>
        <strain evidence="2">36N120E</strain>
    </source>
</reference>
<accession>A0A0V0QY56</accession>
<feature type="compositionally biased region" description="Low complexity" evidence="1">
    <location>
        <begin position="213"/>
        <end position="227"/>
    </location>
</feature>
<dbReference type="Proteomes" id="UP000054937">
    <property type="component" value="Unassembled WGS sequence"/>
</dbReference>
<evidence type="ECO:0000313" key="2">
    <source>
        <dbReference type="EMBL" id="KRX07223.1"/>
    </source>
</evidence>
<feature type="region of interest" description="Disordered" evidence="1">
    <location>
        <begin position="204"/>
        <end position="232"/>
    </location>
</feature>
<keyword evidence="3" id="KW-1185">Reference proteome</keyword>
<sequence length="710" mass="83609">MKMNTKSKNDDLNFQVQQTSEINKELLKNTVGDINNNYNKNQLQMNFINVKQNNALEFFKRPKNFSQGSPIGSYYDINQKDENKDQQEIEAVQAYIKKNLMKNPIIIKLEQHLNRLDKLLKKVKYQEPIQSRLEINNKNSQQKDSEKISNQLNQIKKKIQKQIQIGRKQEMEIQENNDLFVSSKFIKEGNYSNYYQGIELNNQEQNKNDGENQKQVQSQVFQNQNSSLKSRQKGQNILLRNNNSFELSPKLIDSQFSKFRQDIKKILKSEENQENQDDQLSYSNQMKLQEKGEDLNYFFSSNQLSSQYLQAKGNNNEQNNLPLDIKRNKSEQNIKQEKQNIYQFQQNLGSSNQSQDHLLRNGHNYTGKRKNGSFLSVQSANQINKSNMSQQQSNFQENNSNFIINSQELAKKNQLLQQPNQQQIRYSYSNSNEFRKKQEHFGTGIYQKKDAIQTGNTQNSQNNQGNKLKNKIPFLDLNQFQKSIELQYKRQQQLLLQTKLNIKKIQNLEDLENKKYNNFHPIQPNMGSQSAREYSKIQQAKSFIQNNINNNSENELNCSFKNDQDWNDKNSQETESIYKKDTNQFNSQRKIKKQDSFDSLNFLLSGSKQKKNQEKKQTQQEKKKEFEKLISLSQNHFFKYKKQSLFQQKNGPIQNLKKQFISYQNSPRDLGKIQGNSQVYSLAYSQKSKKKNEQPVFERLKIAVTLAKKN</sequence>
<comment type="caution">
    <text evidence="2">The sequence shown here is derived from an EMBL/GenBank/DDBJ whole genome shotgun (WGS) entry which is preliminary data.</text>
</comment>
<feature type="compositionally biased region" description="Basic and acidic residues" evidence="1">
    <location>
        <begin position="562"/>
        <end position="573"/>
    </location>
</feature>
<dbReference type="EMBL" id="LDAU01000085">
    <property type="protein sequence ID" value="KRX07223.1"/>
    <property type="molecule type" value="Genomic_DNA"/>
</dbReference>
<evidence type="ECO:0000256" key="1">
    <source>
        <dbReference type="SAM" id="MobiDB-lite"/>
    </source>
</evidence>
<proteinExistence type="predicted"/>
<feature type="region of interest" description="Disordered" evidence="1">
    <location>
        <begin position="554"/>
        <end position="573"/>
    </location>
</feature>
<protein>
    <submittedName>
        <fullName evidence="2">Uncharacterized protein</fullName>
    </submittedName>
</protein>
<organism evidence="2 3">
    <name type="scientific">Pseudocohnilembus persalinus</name>
    <name type="common">Ciliate</name>
    <dbReference type="NCBI Taxonomy" id="266149"/>
    <lineage>
        <taxon>Eukaryota</taxon>
        <taxon>Sar</taxon>
        <taxon>Alveolata</taxon>
        <taxon>Ciliophora</taxon>
        <taxon>Intramacronucleata</taxon>
        <taxon>Oligohymenophorea</taxon>
        <taxon>Scuticociliatia</taxon>
        <taxon>Philasterida</taxon>
        <taxon>Pseudocohnilembidae</taxon>
        <taxon>Pseudocohnilembus</taxon>
    </lineage>
</organism>
<dbReference type="AlphaFoldDB" id="A0A0V0QY56"/>